<keyword evidence="2" id="KW-1185">Reference proteome</keyword>
<sequence length="129" mass="14953">MLFLKKDFNVSISESAMHPIAFPLAEHFKPYNSMLMKDRVPYLERLHTKYHVTDVEPDLPDEVVVIESASELAKNSLYTSFHPFRNSYTIRLKAKLLLASLEFLLFCLCHRVSLSSTSFKYSTLHTIQL</sequence>
<proteinExistence type="predicted"/>
<dbReference type="AlphaFoldDB" id="A0A368FSE0"/>
<reference evidence="1 2" key="1">
    <citation type="submission" date="2014-10" db="EMBL/GenBank/DDBJ databases">
        <title>Draft genome of the hookworm Ancylostoma caninum.</title>
        <authorList>
            <person name="Mitreva M."/>
        </authorList>
    </citation>
    <scope>NUCLEOTIDE SEQUENCE [LARGE SCALE GENOMIC DNA]</scope>
    <source>
        <strain evidence="1 2">Baltimore</strain>
    </source>
</reference>
<dbReference type="Proteomes" id="UP000252519">
    <property type="component" value="Unassembled WGS sequence"/>
</dbReference>
<evidence type="ECO:0000313" key="2">
    <source>
        <dbReference type="Proteomes" id="UP000252519"/>
    </source>
</evidence>
<comment type="caution">
    <text evidence="1">The sequence shown here is derived from an EMBL/GenBank/DDBJ whole genome shotgun (WGS) entry which is preliminary data.</text>
</comment>
<protein>
    <submittedName>
        <fullName evidence="1">Uncharacterized protein</fullName>
    </submittedName>
</protein>
<evidence type="ECO:0000313" key="1">
    <source>
        <dbReference type="EMBL" id="RCN35073.1"/>
    </source>
</evidence>
<name>A0A368FSE0_ANCCA</name>
<accession>A0A368FSE0</accession>
<gene>
    <name evidence="1" type="ORF">ANCCAN_19080</name>
</gene>
<dbReference type="OrthoDB" id="5870827at2759"/>
<organism evidence="1 2">
    <name type="scientific">Ancylostoma caninum</name>
    <name type="common">Dog hookworm</name>
    <dbReference type="NCBI Taxonomy" id="29170"/>
    <lineage>
        <taxon>Eukaryota</taxon>
        <taxon>Metazoa</taxon>
        <taxon>Ecdysozoa</taxon>
        <taxon>Nematoda</taxon>
        <taxon>Chromadorea</taxon>
        <taxon>Rhabditida</taxon>
        <taxon>Rhabditina</taxon>
        <taxon>Rhabditomorpha</taxon>
        <taxon>Strongyloidea</taxon>
        <taxon>Ancylostomatidae</taxon>
        <taxon>Ancylostomatinae</taxon>
        <taxon>Ancylostoma</taxon>
    </lineage>
</organism>
<dbReference type="EMBL" id="JOJR01000705">
    <property type="protein sequence ID" value="RCN35073.1"/>
    <property type="molecule type" value="Genomic_DNA"/>
</dbReference>